<dbReference type="Pfam" id="PF04055">
    <property type="entry name" value="Radical_SAM"/>
    <property type="match status" value="1"/>
</dbReference>
<dbReference type="SFLD" id="SFLDG01067">
    <property type="entry name" value="SPASM/twitch_domain_containing"/>
    <property type="match status" value="1"/>
</dbReference>
<keyword evidence="4" id="KW-0479">Metal-binding</keyword>
<dbReference type="SFLD" id="SFLDS00029">
    <property type="entry name" value="Radical_SAM"/>
    <property type="match status" value="1"/>
</dbReference>
<dbReference type="GO" id="GO:0051539">
    <property type="term" value="F:4 iron, 4 sulfur cluster binding"/>
    <property type="evidence" value="ECO:0007669"/>
    <property type="project" value="UniProtKB-KW"/>
</dbReference>
<name>A0AAU7VJW6_9FIRM</name>
<dbReference type="RefSeq" id="WP_350343078.1">
    <property type="nucleotide sequence ID" value="NZ_CP158367.1"/>
</dbReference>
<evidence type="ECO:0000259" key="7">
    <source>
        <dbReference type="PROSITE" id="PS51918"/>
    </source>
</evidence>
<dbReference type="PANTHER" id="PTHR43787">
    <property type="entry name" value="FEMO COFACTOR BIOSYNTHESIS PROTEIN NIFB-RELATED"/>
    <property type="match status" value="1"/>
</dbReference>
<dbReference type="GO" id="GO:0016491">
    <property type="term" value="F:oxidoreductase activity"/>
    <property type="evidence" value="ECO:0007669"/>
    <property type="project" value="InterPro"/>
</dbReference>
<dbReference type="InterPro" id="IPR013785">
    <property type="entry name" value="Aldolase_TIM"/>
</dbReference>
<keyword evidence="5" id="KW-0408">Iron</keyword>
<dbReference type="Gene3D" id="3.20.20.70">
    <property type="entry name" value="Aldolase class I"/>
    <property type="match status" value="1"/>
</dbReference>
<dbReference type="SFLD" id="SFLDG01386">
    <property type="entry name" value="main_SPASM_domain-containing"/>
    <property type="match status" value="1"/>
</dbReference>
<keyword evidence="3" id="KW-0949">S-adenosyl-L-methionine</keyword>
<feature type="domain" description="Radical SAM core" evidence="7">
    <location>
        <begin position="84"/>
        <end position="317"/>
    </location>
</feature>
<dbReference type="CDD" id="cd01335">
    <property type="entry name" value="Radical_SAM"/>
    <property type="match status" value="1"/>
</dbReference>
<proteinExistence type="predicted"/>
<evidence type="ECO:0000256" key="3">
    <source>
        <dbReference type="ARBA" id="ARBA00022691"/>
    </source>
</evidence>
<evidence type="ECO:0000256" key="2">
    <source>
        <dbReference type="ARBA" id="ARBA00022485"/>
    </source>
</evidence>
<dbReference type="InterPro" id="IPR023867">
    <property type="entry name" value="Sulphatase_maturase_rSAM"/>
</dbReference>
<dbReference type="InterPro" id="IPR007197">
    <property type="entry name" value="rSAM"/>
</dbReference>
<gene>
    <name evidence="8" type="ORF">PRVXT_002358</name>
</gene>
<dbReference type="InterPro" id="IPR023885">
    <property type="entry name" value="4Fe4S-binding_SPASM_dom"/>
</dbReference>
<accession>A0AAU7VJW6</accession>
<dbReference type="PROSITE" id="PS51918">
    <property type="entry name" value="RADICAL_SAM"/>
    <property type="match status" value="1"/>
</dbReference>
<reference evidence="8" key="1">
    <citation type="journal article" date="2013" name="Extremophiles">
        <title>Proteinivorax tanatarense gen. nov., sp. nov., an anaerobic, haloalkaliphilic, proteolytic bacterium isolated from a decaying algal bloom, and proposal of Proteinivoraceae fam. nov.</title>
        <authorList>
            <person name="Kevbrin V."/>
            <person name="Boltyanskaya Y."/>
            <person name="Zhilina T."/>
            <person name="Kolganova T."/>
            <person name="Lavrentjeva E."/>
            <person name="Kuznetsov B."/>
        </authorList>
    </citation>
    <scope>NUCLEOTIDE SEQUENCE</scope>
    <source>
        <strain evidence="8">Z-910T</strain>
    </source>
</reference>
<keyword evidence="6" id="KW-0411">Iron-sulfur</keyword>
<dbReference type="SFLD" id="SFLDG01384">
    <property type="entry name" value="thioether_bond_formation_requi"/>
    <property type="match status" value="1"/>
</dbReference>
<dbReference type="NCBIfam" id="TIGR04085">
    <property type="entry name" value="rSAM_more_4Fe4S"/>
    <property type="match status" value="1"/>
</dbReference>
<dbReference type="GO" id="GO:0046872">
    <property type="term" value="F:metal ion binding"/>
    <property type="evidence" value="ECO:0007669"/>
    <property type="project" value="UniProtKB-KW"/>
</dbReference>
<dbReference type="SUPFAM" id="SSF102114">
    <property type="entry name" value="Radical SAM enzymes"/>
    <property type="match status" value="1"/>
</dbReference>
<organism evidence="8">
    <name type="scientific">Proteinivorax tanatarense</name>
    <dbReference type="NCBI Taxonomy" id="1260629"/>
    <lineage>
        <taxon>Bacteria</taxon>
        <taxon>Bacillati</taxon>
        <taxon>Bacillota</taxon>
        <taxon>Clostridia</taxon>
        <taxon>Eubacteriales</taxon>
        <taxon>Proteinivoracaceae</taxon>
        <taxon>Proteinivorax</taxon>
    </lineage>
</organism>
<reference evidence="8" key="2">
    <citation type="submission" date="2024-06" db="EMBL/GenBank/DDBJ databases">
        <authorList>
            <person name="Petrova K.O."/>
            <person name="Toshchakov S.V."/>
            <person name="Boltjanskaja Y.V."/>
            <person name="Kevbrin V."/>
        </authorList>
    </citation>
    <scope>NUCLEOTIDE SEQUENCE</scope>
    <source>
        <strain evidence="8">Z-910T</strain>
    </source>
</reference>
<dbReference type="AlphaFoldDB" id="A0AAU7VJW6"/>
<protein>
    <submittedName>
        <fullName evidence="8">Radical SAM protein</fullName>
    </submittedName>
</protein>
<dbReference type="PANTHER" id="PTHR43787:SF3">
    <property type="entry name" value="ARYLSULFATASE REGULATORY PROTEIN"/>
    <property type="match status" value="1"/>
</dbReference>
<sequence length="441" mass="51220">MKESSYNFFYEFQKDPSKLIAYNSRTNSLALINKKDYAELKKYVENGVQIEDAKLLKELQKGEFLIEPDINELEILKFKMFASRYSSKGLGLTIAPTLDCNFACTYCYEKGKNEGYMSKEVQNNIIKFIEKQSKFIEQLSISWYGGEPLLAMEAIENITNKVLEIVKREKIKFSAMIVTNGYNLTKDTLLKLKKLNIKAMQVTIDGTGETHNSRRPLKNGGPTFERILSNLSENKKYLPSTNLRVNIDKENIKSLEEILEVIKEYNLEKTVATYPGYIEPTNDCYSVNNCLEVCDFSKVEYEFHERLQAVNFVPNIDYKYPYIKTNVCTADNLNSMVIDPKGDIYKCWSDVGRSEYKISNISENKMINLEKFFQYILYDPTIDEDCKDCEVLPLCMGGCPRRRVDNIVDRCTSYKYVLEGYIKNIALNKYRELNNEKVERR</sequence>
<dbReference type="EMBL" id="CP158367">
    <property type="protein sequence ID" value="XBX74324.1"/>
    <property type="molecule type" value="Genomic_DNA"/>
</dbReference>
<evidence type="ECO:0000256" key="5">
    <source>
        <dbReference type="ARBA" id="ARBA00023004"/>
    </source>
</evidence>
<keyword evidence="2" id="KW-0004">4Fe-4S</keyword>
<evidence type="ECO:0000256" key="1">
    <source>
        <dbReference type="ARBA" id="ARBA00001966"/>
    </source>
</evidence>
<evidence type="ECO:0000313" key="8">
    <source>
        <dbReference type="EMBL" id="XBX74324.1"/>
    </source>
</evidence>
<evidence type="ECO:0000256" key="4">
    <source>
        <dbReference type="ARBA" id="ARBA00022723"/>
    </source>
</evidence>
<comment type="cofactor">
    <cofactor evidence="1">
        <name>[4Fe-4S] cluster</name>
        <dbReference type="ChEBI" id="CHEBI:49883"/>
    </cofactor>
</comment>
<evidence type="ECO:0000256" key="6">
    <source>
        <dbReference type="ARBA" id="ARBA00023014"/>
    </source>
</evidence>
<dbReference type="InterPro" id="IPR058240">
    <property type="entry name" value="rSAM_sf"/>
</dbReference>